<evidence type="ECO:0000313" key="1">
    <source>
        <dbReference type="EMBL" id="KAK3171062.1"/>
    </source>
</evidence>
<reference evidence="1" key="1">
    <citation type="submission" date="2022-11" db="EMBL/GenBank/DDBJ databases">
        <title>Chromosomal genome sequence assembly and mating type (MAT) locus characterization of the leprose asexual lichenized fungus Lepraria neglecta (Nyl.) Erichsen.</title>
        <authorList>
            <person name="Allen J.L."/>
            <person name="Pfeffer B."/>
        </authorList>
    </citation>
    <scope>NUCLEOTIDE SEQUENCE</scope>
    <source>
        <strain evidence="1">Allen 5258</strain>
    </source>
</reference>
<keyword evidence="2" id="KW-1185">Reference proteome</keyword>
<dbReference type="AlphaFoldDB" id="A0AAD9Z6G2"/>
<proteinExistence type="predicted"/>
<organism evidence="1 2">
    <name type="scientific">Lepraria neglecta</name>
    <dbReference type="NCBI Taxonomy" id="209136"/>
    <lineage>
        <taxon>Eukaryota</taxon>
        <taxon>Fungi</taxon>
        <taxon>Dikarya</taxon>
        <taxon>Ascomycota</taxon>
        <taxon>Pezizomycotina</taxon>
        <taxon>Lecanoromycetes</taxon>
        <taxon>OSLEUM clade</taxon>
        <taxon>Lecanoromycetidae</taxon>
        <taxon>Lecanorales</taxon>
        <taxon>Lecanorineae</taxon>
        <taxon>Stereocaulaceae</taxon>
        <taxon>Lepraria</taxon>
    </lineage>
</organism>
<evidence type="ECO:0000313" key="2">
    <source>
        <dbReference type="Proteomes" id="UP001276659"/>
    </source>
</evidence>
<protein>
    <submittedName>
        <fullName evidence="1">Uncharacterized protein</fullName>
    </submittedName>
</protein>
<comment type="caution">
    <text evidence="1">The sequence shown here is derived from an EMBL/GenBank/DDBJ whole genome shotgun (WGS) entry which is preliminary data.</text>
</comment>
<name>A0AAD9Z6G2_9LECA</name>
<dbReference type="EMBL" id="JASNWA010000008">
    <property type="protein sequence ID" value="KAK3171062.1"/>
    <property type="molecule type" value="Genomic_DNA"/>
</dbReference>
<sequence length="206" mass="23851">MEENATSGKKIMRRKRRRVQLEEAESNLYTFSLVETLETQCEFDDAIEVLLKTRSITVGPNGLYIERETGGERFHTHQIIDALNLLIRLFIEQSNLEKVRDMGQHLDLQDTLHSHPIWDSKVLDCFKGAEKLASAKLAQRQYQGAAEIQRRLLQTSLEFFPNDNDRIRNIEAQLALSLSHYNEARAIEEAERLQLKFIIVTSKNLL</sequence>
<accession>A0AAD9Z6G2</accession>
<dbReference type="Proteomes" id="UP001276659">
    <property type="component" value="Unassembled WGS sequence"/>
</dbReference>
<gene>
    <name evidence="1" type="ORF">OEA41_003146</name>
</gene>